<evidence type="ECO:0000313" key="2">
    <source>
        <dbReference type="EMBL" id="GAA1875190.1"/>
    </source>
</evidence>
<feature type="transmembrane region" description="Helical" evidence="1">
    <location>
        <begin position="114"/>
        <end position="137"/>
    </location>
</feature>
<protein>
    <submittedName>
        <fullName evidence="2">Uncharacterized protein</fullName>
    </submittedName>
</protein>
<comment type="caution">
    <text evidence="2">The sequence shown here is derived from an EMBL/GenBank/DDBJ whole genome shotgun (WGS) entry which is preliminary data.</text>
</comment>
<organism evidence="2 3">
    <name type="scientific">Pseudonocardia ailaonensis</name>
    <dbReference type="NCBI Taxonomy" id="367279"/>
    <lineage>
        <taxon>Bacteria</taxon>
        <taxon>Bacillati</taxon>
        <taxon>Actinomycetota</taxon>
        <taxon>Actinomycetes</taxon>
        <taxon>Pseudonocardiales</taxon>
        <taxon>Pseudonocardiaceae</taxon>
        <taxon>Pseudonocardia</taxon>
    </lineage>
</organism>
<gene>
    <name evidence="2" type="ORF">GCM10009836_65540</name>
</gene>
<keyword evidence="1" id="KW-0812">Transmembrane</keyword>
<feature type="transmembrane region" description="Helical" evidence="1">
    <location>
        <begin position="12"/>
        <end position="38"/>
    </location>
</feature>
<keyword evidence="1" id="KW-0472">Membrane</keyword>
<name>A0ABN2NM57_9PSEU</name>
<dbReference type="Pfam" id="PF19545">
    <property type="entry name" value="DUF6069"/>
    <property type="match status" value="1"/>
</dbReference>
<keyword evidence="3" id="KW-1185">Reference proteome</keyword>
<dbReference type="InterPro" id="IPR045713">
    <property type="entry name" value="DUF6069"/>
</dbReference>
<dbReference type="Proteomes" id="UP001500449">
    <property type="component" value="Unassembled WGS sequence"/>
</dbReference>
<evidence type="ECO:0000313" key="3">
    <source>
        <dbReference type="Proteomes" id="UP001500449"/>
    </source>
</evidence>
<sequence length="156" mass="15940">MAQQLSENRSRGTWTAAAVLAAVVVIAVATNALVALIAHGLGANSDFAPLTPAVYGGFTALGVLVGWLGWRMVTRRAARPRAVLTVLVPVATVVSLAPDLALLALRFIPGTNAAGVVALMVMHLVVVAYAVPGYVLAGRSLRRPAPSVQAPTVAAA</sequence>
<accession>A0ABN2NM57</accession>
<proteinExistence type="predicted"/>
<feature type="transmembrane region" description="Helical" evidence="1">
    <location>
        <begin position="50"/>
        <end position="70"/>
    </location>
</feature>
<keyword evidence="1" id="KW-1133">Transmembrane helix</keyword>
<feature type="transmembrane region" description="Helical" evidence="1">
    <location>
        <begin position="82"/>
        <end position="108"/>
    </location>
</feature>
<dbReference type="RefSeq" id="WP_344426205.1">
    <property type="nucleotide sequence ID" value="NZ_BAAAQK010000028.1"/>
</dbReference>
<evidence type="ECO:0000256" key="1">
    <source>
        <dbReference type="SAM" id="Phobius"/>
    </source>
</evidence>
<reference evidence="2 3" key="1">
    <citation type="journal article" date="2019" name="Int. J. Syst. Evol. Microbiol.">
        <title>The Global Catalogue of Microorganisms (GCM) 10K type strain sequencing project: providing services to taxonomists for standard genome sequencing and annotation.</title>
        <authorList>
            <consortium name="The Broad Institute Genomics Platform"/>
            <consortium name="The Broad Institute Genome Sequencing Center for Infectious Disease"/>
            <person name="Wu L."/>
            <person name="Ma J."/>
        </authorList>
    </citation>
    <scope>NUCLEOTIDE SEQUENCE [LARGE SCALE GENOMIC DNA]</scope>
    <source>
        <strain evidence="2 3">JCM 16009</strain>
    </source>
</reference>
<dbReference type="EMBL" id="BAAAQK010000028">
    <property type="protein sequence ID" value="GAA1875190.1"/>
    <property type="molecule type" value="Genomic_DNA"/>
</dbReference>